<keyword evidence="1" id="KW-0732">Signal</keyword>
<dbReference type="Proteomes" id="UP000813637">
    <property type="component" value="Unassembled WGS sequence"/>
</dbReference>
<comment type="caution">
    <text evidence="3">The sequence shown here is derived from an EMBL/GenBank/DDBJ whole genome shotgun (WGS) entry which is preliminary data.</text>
</comment>
<feature type="domain" description="Metallo-beta-lactamase" evidence="2">
    <location>
        <begin position="140"/>
        <end position="333"/>
    </location>
</feature>
<feature type="signal peptide" evidence="1">
    <location>
        <begin position="1"/>
        <end position="27"/>
    </location>
</feature>
<dbReference type="SUPFAM" id="SSF56281">
    <property type="entry name" value="Metallo-hydrolase/oxidoreductase"/>
    <property type="match status" value="1"/>
</dbReference>
<proteinExistence type="predicted"/>
<gene>
    <name evidence="3" type="ORF">G8S53_06045</name>
</gene>
<evidence type="ECO:0000256" key="1">
    <source>
        <dbReference type="SAM" id="SignalP"/>
    </source>
</evidence>
<dbReference type="InterPro" id="IPR035681">
    <property type="entry name" value="ComA-like_MBL"/>
</dbReference>
<feature type="chain" id="PRO_5040232441" evidence="1">
    <location>
        <begin position="28"/>
        <end position="388"/>
    </location>
</feature>
<sequence>MKIKTKFIKRLIVCFILMLGISKTSFATTKVFPVKNVNKDKVFSVKFNYDINSSTIKDKIIVKDTNGNIINTTTSVENNVIKVIPPKYGYQGGTYTLNILDSIKSISNKLSKYNYNMKFNVVTTSANIGNLKVHYINVGQGDSILIQQDKHNMLIDAGSNKTSSTVANYLKSKGVNKLDYVIATHPHEDHIGGMAYVINNFNVNKFIMAKVTHTSNTFKNMVNALKNKGLKITVPNVGDKYSLGTSTFTIVAPNSNKYNNLNNYSIVTKLKFGNNSFLFTGDAESLSEGEILAKQLDIQSDVLKLGHHGSKTSSTTSFLDKVNPKYAIVSCGKENSYRHPHKVTMDNLQSRNIKVYRTDESGTVLATSDGKNITFNCKEGTYNYGDNN</sequence>
<dbReference type="AlphaFoldDB" id="A0A9Q3V9H7"/>
<protein>
    <submittedName>
        <fullName evidence="3">MBL fold metallo-hydrolase</fullName>
    </submittedName>
</protein>
<dbReference type="PANTHER" id="PTHR30619:SF7">
    <property type="entry name" value="BETA-LACTAMASE DOMAIN PROTEIN"/>
    <property type="match status" value="1"/>
</dbReference>
<organism evidence="3 4">
    <name type="scientific">Clostridium botulinum C</name>
    <dbReference type="NCBI Taxonomy" id="36828"/>
    <lineage>
        <taxon>Bacteria</taxon>
        <taxon>Bacillati</taxon>
        <taxon>Bacillota</taxon>
        <taxon>Clostridia</taxon>
        <taxon>Eubacteriales</taxon>
        <taxon>Clostridiaceae</taxon>
        <taxon>Clostridium</taxon>
    </lineage>
</organism>
<dbReference type="InterPro" id="IPR001279">
    <property type="entry name" value="Metallo-B-lactamas"/>
</dbReference>
<dbReference type="EMBL" id="JAAMYB010000004">
    <property type="protein sequence ID" value="MCD3194849.1"/>
    <property type="molecule type" value="Genomic_DNA"/>
</dbReference>
<reference evidence="3" key="2">
    <citation type="journal article" date="2021" name="Microorganisms">
        <title>Extensive Genome Exploration of Clostridium botulinum Group III Field Strains.</title>
        <authorList>
            <person name="Fillo S."/>
            <person name="Giordani F."/>
            <person name="Tonon E."/>
            <person name="Drigo I."/>
            <person name="Anselmo A."/>
            <person name="Fortunato A."/>
            <person name="Lista F."/>
            <person name="Bano L."/>
        </authorList>
    </citation>
    <scope>NUCLEOTIDE SEQUENCE</scope>
    <source>
        <strain evidence="3">IZSVe-TV_9877_3_12</strain>
    </source>
</reference>
<dbReference type="RefSeq" id="WP_003379451.1">
    <property type="nucleotide sequence ID" value="NZ_JAAMYB010000004.1"/>
</dbReference>
<reference evidence="3" key="1">
    <citation type="submission" date="2020-02" db="EMBL/GenBank/DDBJ databases">
        <authorList>
            <person name="Fillo S."/>
            <person name="Giordani F."/>
            <person name="Tonon E."/>
            <person name="Drigo I."/>
            <person name="Anselmo A."/>
            <person name="Fortunato A."/>
            <person name="Bano L."/>
            <person name="Lista F."/>
        </authorList>
    </citation>
    <scope>NUCLEOTIDE SEQUENCE</scope>
    <source>
        <strain evidence="3">IZSVe-TV_9877_3_12</strain>
    </source>
</reference>
<dbReference type="InterPro" id="IPR052159">
    <property type="entry name" value="Competence_DNA_uptake"/>
</dbReference>
<dbReference type="Gene3D" id="3.60.15.10">
    <property type="entry name" value="Ribonuclease Z/Hydroxyacylglutathione hydrolase-like"/>
    <property type="match status" value="1"/>
</dbReference>
<evidence type="ECO:0000259" key="2">
    <source>
        <dbReference type="SMART" id="SM00849"/>
    </source>
</evidence>
<dbReference type="PANTHER" id="PTHR30619">
    <property type="entry name" value="DNA INTERNALIZATION/COMPETENCE PROTEIN COMEC/REC2"/>
    <property type="match status" value="1"/>
</dbReference>
<evidence type="ECO:0000313" key="3">
    <source>
        <dbReference type="EMBL" id="MCD3194849.1"/>
    </source>
</evidence>
<evidence type="ECO:0000313" key="4">
    <source>
        <dbReference type="Proteomes" id="UP000813637"/>
    </source>
</evidence>
<dbReference type="InterPro" id="IPR036866">
    <property type="entry name" value="RibonucZ/Hydroxyglut_hydro"/>
</dbReference>
<dbReference type="Pfam" id="PF00753">
    <property type="entry name" value="Lactamase_B"/>
    <property type="match status" value="1"/>
</dbReference>
<name>A0A9Q3V9H7_CLOBO</name>
<dbReference type="SMART" id="SM00849">
    <property type="entry name" value="Lactamase_B"/>
    <property type="match status" value="1"/>
</dbReference>
<accession>A0A9Q3V9H7</accession>
<dbReference type="CDD" id="cd07731">
    <property type="entry name" value="ComA-like_MBL-fold"/>
    <property type="match status" value="1"/>
</dbReference>